<accession>A0ABU3CTE9</accession>
<reference evidence="1 2" key="1">
    <citation type="submission" date="2023-09" db="EMBL/GenBank/DDBJ databases">
        <authorList>
            <person name="Rey-Velasco X."/>
        </authorList>
    </citation>
    <scope>NUCLEOTIDE SEQUENCE [LARGE SCALE GENOMIC DNA]</scope>
    <source>
        <strain evidence="1 2">F297</strain>
    </source>
</reference>
<evidence type="ECO:0000313" key="2">
    <source>
        <dbReference type="Proteomes" id="UP001248819"/>
    </source>
</evidence>
<name>A0ABU3CTE9_9FLAO</name>
<organism evidence="1 2">
    <name type="scientific">Autumnicola edwardsiae</name>
    <dbReference type="NCBI Taxonomy" id="3075594"/>
    <lineage>
        <taxon>Bacteria</taxon>
        <taxon>Pseudomonadati</taxon>
        <taxon>Bacteroidota</taxon>
        <taxon>Flavobacteriia</taxon>
        <taxon>Flavobacteriales</taxon>
        <taxon>Flavobacteriaceae</taxon>
        <taxon>Autumnicola</taxon>
    </lineage>
</organism>
<dbReference type="EMBL" id="JAVRHP010000020">
    <property type="protein sequence ID" value="MDT0649641.1"/>
    <property type="molecule type" value="Genomic_DNA"/>
</dbReference>
<dbReference type="Proteomes" id="UP001248819">
    <property type="component" value="Unassembled WGS sequence"/>
</dbReference>
<dbReference type="RefSeq" id="WP_311483802.1">
    <property type="nucleotide sequence ID" value="NZ_JAVRHP010000020.1"/>
</dbReference>
<protein>
    <recommendedName>
        <fullName evidence="3">Capsular biosynthesis protein</fullName>
    </recommendedName>
</protein>
<evidence type="ECO:0008006" key="3">
    <source>
        <dbReference type="Google" id="ProtNLM"/>
    </source>
</evidence>
<sequence>MTIVFFCPNILRDAHKSIFQLERLKKEGYKFILLDATKYYGNESTATEKIILENKVECNSKNDFVAFKNQLPKETVLYVTFDFYMRSAAPILQILIRRNDKLLSYHTKRFSAVHLSQNKFRILIDKIIKKTDKFLPLHLLKNFYKLKNKVFIPDYYLCSTNFVVPSKVYFTIKRENRIIVHADDINQTLSENKSSIFKNENKKIGVFLDQAIPYQDRLHPLLIPEPISDEYKISYYKSVEKILAILKNKFALDEVVIALHPDAIKLKEELSNKFKGFRTFYGETHELIKNSAMVFGHSSTAIGYAIYYKKAVILLKDDYLFENFPLIQKFLMFFHENLDMKILDVESPKELQLSEVQINEKKYNEYIKKYLKDNRINEHSYYYSFKRIEKDLKKR</sequence>
<gene>
    <name evidence="1" type="ORF">RM529_05760</name>
</gene>
<evidence type="ECO:0000313" key="1">
    <source>
        <dbReference type="EMBL" id="MDT0649641.1"/>
    </source>
</evidence>
<proteinExistence type="predicted"/>
<keyword evidence="2" id="KW-1185">Reference proteome</keyword>
<comment type="caution">
    <text evidence="1">The sequence shown here is derived from an EMBL/GenBank/DDBJ whole genome shotgun (WGS) entry which is preliminary data.</text>
</comment>